<dbReference type="GO" id="GO:0004376">
    <property type="term" value="F:GPI mannosyltransferase activity"/>
    <property type="evidence" value="ECO:0007669"/>
    <property type="project" value="InterPro"/>
</dbReference>
<comment type="function">
    <text evidence="12 13">Mannosyltransferase involved in glycosylphosphatidylinositol-anchor biosynthesis. Transfers the first alpha-1,4-mannose to GlcN-acyl-PI during GPI precursor assembly. Required for cell wall integrity.</text>
</comment>
<accession>A0AAV5SBT4</accession>
<dbReference type="GO" id="GO:0006506">
    <property type="term" value="P:GPI anchor biosynthetic process"/>
    <property type="evidence" value="ECO:0007669"/>
    <property type="project" value="UniProtKB-KW"/>
</dbReference>
<evidence type="ECO:0000256" key="2">
    <source>
        <dbReference type="ARBA" id="ARBA00004687"/>
    </source>
</evidence>
<comment type="similarity">
    <text evidence="3 13">Belongs to the PIGM family.</text>
</comment>
<dbReference type="Pfam" id="PF05007">
    <property type="entry name" value="Mannosyl_trans"/>
    <property type="match status" value="1"/>
</dbReference>
<dbReference type="GO" id="GO:0005789">
    <property type="term" value="C:endoplasmic reticulum membrane"/>
    <property type="evidence" value="ECO:0007669"/>
    <property type="project" value="UniProtKB-SubCell"/>
</dbReference>
<evidence type="ECO:0000256" key="4">
    <source>
        <dbReference type="ARBA" id="ARBA00013797"/>
    </source>
</evidence>
<feature type="transmembrane region" description="Helical" evidence="13">
    <location>
        <begin position="7"/>
        <end position="25"/>
    </location>
</feature>
<evidence type="ECO:0000256" key="3">
    <source>
        <dbReference type="ARBA" id="ARBA00011071"/>
    </source>
</evidence>
<keyword evidence="11 13" id="KW-0472">Membrane</keyword>
<evidence type="ECO:0000313" key="15">
    <source>
        <dbReference type="EMBL" id="GMM59047.1"/>
    </source>
</evidence>
<dbReference type="EC" id="2.4.1.-" evidence="13"/>
<keyword evidence="5 13" id="KW-0337">GPI-anchor biosynthesis</keyword>
<keyword evidence="9 13" id="KW-0256">Endoplasmic reticulum</keyword>
<protein>
    <recommendedName>
        <fullName evidence="4 13">GPI mannosyltransferase 1</fullName>
        <ecNumber evidence="13">2.4.1.-</ecNumber>
    </recommendedName>
    <alternativeName>
        <fullName evidence="13">GPI mannosyltransferase I</fullName>
    </alternativeName>
</protein>
<evidence type="ECO:0000256" key="5">
    <source>
        <dbReference type="ARBA" id="ARBA00022502"/>
    </source>
</evidence>
<dbReference type="PANTHER" id="PTHR12886">
    <property type="entry name" value="PIG-M MANNOSYLTRANSFERASE"/>
    <property type="match status" value="1"/>
</dbReference>
<feature type="transmembrane region" description="Helical" evidence="13">
    <location>
        <begin position="371"/>
        <end position="392"/>
    </location>
</feature>
<feature type="transmembrane region" description="Helical" evidence="13">
    <location>
        <begin position="263"/>
        <end position="281"/>
    </location>
</feature>
<organism evidence="15 16">
    <name type="scientific">Maudiozyma humilis</name>
    <name type="common">Sour dough yeast</name>
    <name type="synonym">Kazachstania humilis</name>
    <dbReference type="NCBI Taxonomy" id="51915"/>
    <lineage>
        <taxon>Eukaryota</taxon>
        <taxon>Fungi</taxon>
        <taxon>Dikarya</taxon>
        <taxon>Ascomycota</taxon>
        <taxon>Saccharomycotina</taxon>
        <taxon>Saccharomycetes</taxon>
        <taxon>Saccharomycetales</taxon>
        <taxon>Saccharomycetaceae</taxon>
        <taxon>Maudiozyma</taxon>
    </lineage>
</organism>
<keyword evidence="10 13" id="KW-1133">Transmembrane helix</keyword>
<evidence type="ECO:0000256" key="10">
    <source>
        <dbReference type="ARBA" id="ARBA00022989"/>
    </source>
</evidence>
<dbReference type="InterPro" id="IPR007704">
    <property type="entry name" value="PIG-M"/>
</dbReference>
<feature type="transmembrane region" description="Helical" evidence="13">
    <location>
        <begin position="168"/>
        <end position="185"/>
    </location>
</feature>
<evidence type="ECO:0000256" key="12">
    <source>
        <dbReference type="ARBA" id="ARBA00025399"/>
    </source>
</evidence>
<evidence type="ECO:0000256" key="14">
    <source>
        <dbReference type="SAM" id="MobiDB-lite"/>
    </source>
</evidence>
<feature type="transmembrane region" description="Helical" evidence="13">
    <location>
        <begin position="302"/>
        <end position="323"/>
    </location>
</feature>
<reference evidence="15 16" key="1">
    <citation type="journal article" date="2023" name="Elife">
        <title>Identification of key yeast species and microbe-microbe interactions impacting larval growth of Drosophila in the wild.</title>
        <authorList>
            <person name="Mure A."/>
            <person name="Sugiura Y."/>
            <person name="Maeda R."/>
            <person name="Honda K."/>
            <person name="Sakurai N."/>
            <person name="Takahashi Y."/>
            <person name="Watada M."/>
            <person name="Katoh T."/>
            <person name="Gotoh A."/>
            <person name="Gotoh Y."/>
            <person name="Taniguchi I."/>
            <person name="Nakamura K."/>
            <person name="Hayashi T."/>
            <person name="Katayama T."/>
            <person name="Uemura T."/>
            <person name="Hattori Y."/>
        </authorList>
    </citation>
    <scope>NUCLEOTIDE SEQUENCE [LARGE SCALE GENOMIC DNA]</scope>
    <source>
        <strain evidence="15 16">KH-74</strain>
    </source>
</reference>
<name>A0AAV5SBT4_MAUHU</name>
<proteinExistence type="inferred from homology"/>
<dbReference type="AlphaFoldDB" id="A0AAV5SBT4"/>
<feature type="compositionally biased region" description="Basic residues" evidence="14">
    <location>
        <begin position="409"/>
        <end position="421"/>
    </location>
</feature>
<feature type="transmembrane region" description="Helical" evidence="13">
    <location>
        <begin position="82"/>
        <end position="102"/>
    </location>
</feature>
<evidence type="ECO:0000256" key="7">
    <source>
        <dbReference type="ARBA" id="ARBA00022679"/>
    </source>
</evidence>
<dbReference type="GO" id="GO:1990529">
    <property type="term" value="C:glycosylphosphatidylinositol-mannosyltransferase I complex"/>
    <property type="evidence" value="ECO:0007669"/>
    <property type="project" value="TreeGrafter"/>
</dbReference>
<comment type="caution">
    <text evidence="15">The sequence shown here is derived from an EMBL/GenBank/DDBJ whole genome shotgun (WGS) entry which is preliminary data.</text>
</comment>
<evidence type="ECO:0000313" key="16">
    <source>
        <dbReference type="Proteomes" id="UP001377567"/>
    </source>
</evidence>
<sequence length="431" mass="48928">MDRNACVLLALGGLVRLAFFCYGIYQDSHFAVKYTDIDYHVFHDAGGFAYAGQSPYLRDTYRYTPLLSWLFMANHYFGRFHLVKLVFVVFDVLTGAAILRLLPRRMPSLTRCKVASLWLLNPMVITISTRGNAETVLCFLVVLVVLALKNKHYFVASLLFGLSIHLKIYPIVYALPIAVYLFASLQGYHRYVVVFNVGLTTLITVLSLNVLMFQRYGFEFLDQTYLYHVYRFDHRHNFSLWNQLLYFDSAATQGGASSSLAKYAFAPQLAVVALIGAYFLWVPEFSHAVHKRSRHIRLLCNVLFLQTFAFVTFNKVCTSQYFIWYMVFLPTYAAGTGLSWRKLGAMLAVWVGAQAAWLNEGYRLEFLGKNVFWPGLFAGNVLFFLGNTWILGQLIADVREQCANASGKVKGKAKGKTKAKAKAAQETHAKE</sequence>
<feature type="region of interest" description="Disordered" evidence="14">
    <location>
        <begin position="407"/>
        <end position="431"/>
    </location>
</feature>
<dbReference type="Proteomes" id="UP001377567">
    <property type="component" value="Unassembled WGS sequence"/>
</dbReference>
<evidence type="ECO:0000256" key="8">
    <source>
        <dbReference type="ARBA" id="ARBA00022692"/>
    </source>
</evidence>
<evidence type="ECO:0000256" key="1">
    <source>
        <dbReference type="ARBA" id="ARBA00004477"/>
    </source>
</evidence>
<dbReference type="GO" id="GO:0051751">
    <property type="term" value="F:alpha-1,4-mannosyltransferase activity"/>
    <property type="evidence" value="ECO:0007669"/>
    <property type="project" value="InterPro"/>
</dbReference>
<evidence type="ECO:0000256" key="6">
    <source>
        <dbReference type="ARBA" id="ARBA00022676"/>
    </source>
</evidence>
<dbReference type="EMBL" id="BTGD01000025">
    <property type="protein sequence ID" value="GMM59047.1"/>
    <property type="molecule type" value="Genomic_DNA"/>
</dbReference>
<keyword evidence="7 13" id="KW-0808">Transferase</keyword>
<comment type="subcellular location">
    <subcellularLocation>
        <location evidence="1 13">Endoplasmic reticulum membrane</location>
        <topology evidence="1 13">Multi-pass membrane protein</topology>
    </subcellularLocation>
</comment>
<dbReference type="PANTHER" id="PTHR12886:SF0">
    <property type="entry name" value="GPI MANNOSYLTRANSFERASE 1"/>
    <property type="match status" value="1"/>
</dbReference>
<feature type="transmembrane region" description="Helical" evidence="13">
    <location>
        <begin position="192"/>
        <end position="213"/>
    </location>
</feature>
<comment type="pathway">
    <text evidence="2 13">Glycolipid biosynthesis; glycosylphosphatidylinositol-anchor biosynthesis.</text>
</comment>
<keyword evidence="16" id="KW-1185">Reference proteome</keyword>
<evidence type="ECO:0000256" key="11">
    <source>
        <dbReference type="ARBA" id="ARBA00023136"/>
    </source>
</evidence>
<evidence type="ECO:0000256" key="9">
    <source>
        <dbReference type="ARBA" id="ARBA00022824"/>
    </source>
</evidence>
<gene>
    <name evidence="15" type="ORF">DAKH74_056640</name>
</gene>
<keyword evidence="6 13" id="KW-0328">Glycosyltransferase</keyword>
<keyword evidence="8 13" id="KW-0812">Transmembrane</keyword>
<evidence type="ECO:0000256" key="13">
    <source>
        <dbReference type="RuleBase" id="RU365064"/>
    </source>
</evidence>
<feature type="transmembrane region" description="Helical" evidence="13">
    <location>
        <begin position="123"/>
        <end position="148"/>
    </location>
</feature>